<keyword evidence="2 3" id="KW-0808">Transferase</keyword>
<name>B9SSW4_RICCO</name>
<dbReference type="AlphaFoldDB" id="B9SSW4"/>
<evidence type="ECO:0000256" key="1">
    <source>
        <dbReference type="ARBA" id="ARBA00009995"/>
    </source>
</evidence>
<dbReference type="GO" id="GO:1901135">
    <property type="term" value="P:carbohydrate derivative metabolic process"/>
    <property type="evidence" value="ECO:0007669"/>
    <property type="project" value="UniProtKB-ARBA"/>
</dbReference>
<dbReference type="EMBL" id="EQ974118">
    <property type="protein sequence ID" value="EEF33327.1"/>
    <property type="molecule type" value="Genomic_DNA"/>
</dbReference>
<accession>B9SSW4</accession>
<keyword evidence="3" id="KW-0328">Glycosyltransferase</keyword>
<dbReference type="EC" id="2.4.1.115" evidence="3"/>
<dbReference type="FunFam" id="3.40.50.2000:FF:000060">
    <property type="entry name" value="Glycosyltransferase"/>
    <property type="match status" value="1"/>
</dbReference>
<dbReference type="GO" id="GO:0047213">
    <property type="term" value="F:anthocyanidin 3-O-glucosyltransferase activity"/>
    <property type="evidence" value="ECO:0007669"/>
    <property type="project" value="UniProtKB-EC"/>
</dbReference>
<sequence length="207" mass="23287">MWLTGNLLKSFGVYPFRLFFQPSSRSELQNLLEWVGGLPPWKEFFKPVVNLVDYHTTDTNIINWPCQKDSCSVVYVSSGIKYFLSREELEEVANGLELSKVSFIWVVRFQGGDRVSIQEALPKGFLKRVGKRGLVVAGWAPQANILEHSSIGGLISHFSGSSTLEGMVLDVPITAMPMHLDQPLNDRLVVEIGVGMEVPRKSNERHR</sequence>
<keyword evidence="4" id="KW-1185">Reference proteome</keyword>
<dbReference type="Proteomes" id="UP000008311">
    <property type="component" value="Unassembled WGS sequence"/>
</dbReference>
<dbReference type="SUPFAM" id="SSF53756">
    <property type="entry name" value="UDP-Glycosyltransferase/glycogen phosphorylase"/>
    <property type="match status" value="1"/>
</dbReference>
<dbReference type="InterPro" id="IPR002213">
    <property type="entry name" value="UDP_glucos_trans"/>
</dbReference>
<dbReference type="Pfam" id="PF00201">
    <property type="entry name" value="UDPGT"/>
    <property type="match status" value="1"/>
</dbReference>
<comment type="similarity">
    <text evidence="1">Belongs to the UDP-glycosyltransferase family.</text>
</comment>
<evidence type="ECO:0000313" key="3">
    <source>
        <dbReference type="EMBL" id="EEF33327.1"/>
    </source>
</evidence>
<organism evidence="3 4">
    <name type="scientific">Ricinus communis</name>
    <name type="common">Castor bean</name>
    <dbReference type="NCBI Taxonomy" id="3988"/>
    <lineage>
        <taxon>Eukaryota</taxon>
        <taxon>Viridiplantae</taxon>
        <taxon>Streptophyta</taxon>
        <taxon>Embryophyta</taxon>
        <taxon>Tracheophyta</taxon>
        <taxon>Spermatophyta</taxon>
        <taxon>Magnoliopsida</taxon>
        <taxon>eudicotyledons</taxon>
        <taxon>Gunneridae</taxon>
        <taxon>Pentapetalae</taxon>
        <taxon>rosids</taxon>
        <taxon>fabids</taxon>
        <taxon>Malpighiales</taxon>
        <taxon>Euphorbiaceae</taxon>
        <taxon>Acalyphoideae</taxon>
        <taxon>Acalypheae</taxon>
        <taxon>Ricinus</taxon>
    </lineage>
</organism>
<gene>
    <name evidence="3" type="ORF">RCOM_0793160</name>
</gene>
<dbReference type="PANTHER" id="PTHR48044:SF29">
    <property type="entry name" value="GLYCOSYLTRANSFERASE"/>
    <property type="match status" value="1"/>
</dbReference>
<evidence type="ECO:0000256" key="2">
    <source>
        <dbReference type="ARBA" id="ARBA00022679"/>
    </source>
</evidence>
<dbReference type="Gene3D" id="3.40.50.2000">
    <property type="entry name" value="Glycogen Phosphorylase B"/>
    <property type="match status" value="1"/>
</dbReference>
<reference evidence="4" key="1">
    <citation type="journal article" date="2010" name="Nat. Biotechnol.">
        <title>Draft genome sequence of the oilseed species Ricinus communis.</title>
        <authorList>
            <person name="Chan A.P."/>
            <person name="Crabtree J."/>
            <person name="Zhao Q."/>
            <person name="Lorenzi H."/>
            <person name="Orvis J."/>
            <person name="Puiu D."/>
            <person name="Melake-Berhan A."/>
            <person name="Jones K.M."/>
            <person name="Redman J."/>
            <person name="Chen G."/>
            <person name="Cahoon E.B."/>
            <person name="Gedil M."/>
            <person name="Stanke M."/>
            <person name="Haas B.J."/>
            <person name="Wortman J.R."/>
            <person name="Fraser-Liggett C.M."/>
            <person name="Ravel J."/>
            <person name="Rabinowicz P.D."/>
        </authorList>
    </citation>
    <scope>NUCLEOTIDE SEQUENCE [LARGE SCALE GENOMIC DNA]</scope>
    <source>
        <strain evidence="4">cv. Hale</strain>
    </source>
</reference>
<proteinExistence type="inferred from homology"/>
<protein>
    <submittedName>
        <fullName evidence="3">UDP-glucosyltransferase, putative</fullName>
        <ecNumber evidence="3">2.4.1.115</ecNumber>
    </submittedName>
</protein>
<dbReference type="InParanoid" id="B9SSW4"/>
<dbReference type="PANTHER" id="PTHR48044">
    <property type="entry name" value="GLYCOSYLTRANSFERASE"/>
    <property type="match status" value="1"/>
</dbReference>
<dbReference type="eggNOG" id="KOG1192">
    <property type="taxonomic scope" value="Eukaryota"/>
</dbReference>
<evidence type="ECO:0000313" key="4">
    <source>
        <dbReference type="Proteomes" id="UP000008311"/>
    </source>
</evidence>